<dbReference type="GO" id="GO:0016747">
    <property type="term" value="F:acyltransferase activity, transferring groups other than amino-acyl groups"/>
    <property type="evidence" value="ECO:0007669"/>
    <property type="project" value="InterPro"/>
</dbReference>
<organism evidence="1 2">
    <name type="scientific">Enterococcus durans</name>
    <dbReference type="NCBI Taxonomy" id="53345"/>
    <lineage>
        <taxon>Bacteria</taxon>
        <taxon>Bacillati</taxon>
        <taxon>Bacillota</taxon>
        <taxon>Bacilli</taxon>
        <taxon>Lactobacillales</taxon>
        <taxon>Enterococcaceae</taxon>
        <taxon>Enterococcus</taxon>
    </lineage>
</organism>
<evidence type="ECO:0000313" key="2">
    <source>
        <dbReference type="Proteomes" id="UP000252797"/>
    </source>
</evidence>
<protein>
    <submittedName>
        <fullName evidence="1">Uncharacterized protein</fullName>
    </submittedName>
</protein>
<dbReference type="Gene3D" id="3.40.630.30">
    <property type="match status" value="1"/>
</dbReference>
<dbReference type="CDD" id="cd04301">
    <property type="entry name" value="NAT_SF"/>
    <property type="match status" value="1"/>
</dbReference>
<dbReference type="InterPro" id="IPR016181">
    <property type="entry name" value="Acyl_CoA_acyltransferase"/>
</dbReference>
<dbReference type="InterPro" id="IPR000182">
    <property type="entry name" value="GNAT_dom"/>
</dbReference>
<accession>A0A367CGW9</accession>
<dbReference type="SUPFAM" id="SSF55729">
    <property type="entry name" value="Acyl-CoA N-acyltransferases (Nat)"/>
    <property type="match status" value="1"/>
</dbReference>
<evidence type="ECO:0000313" key="1">
    <source>
        <dbReference type="EMBL" id="RCA11708.1"/>
    </source>
</evidence>
<dbReference type="Pfam" id="PF00583">
    <property type="entry name" value="Acetyltransf_1"/>
    <property type="match status" value="1"/>
</dbReference>
<gene>
    <name evidence="1" type="ORF">EA71_00728</name>
</gene>
<dbReference type="EMBL" id="LEPB01000003">
    <property type="protein sequence ID" value="RCA11708.1"/>
    <property type="molecule type" value="Genomic_DNA"/>
</dbReference>
<dbReference type="PROSITE" id="PS51186">
    <property type="entry name" value="GNAT"/>
    <property type="match status" value="1"/>
</dbReference>
<proteinExistence type="predicted"/>
<dbReference type="Proteomes" id="UP000252797">
    <property type="component" value="Unassembled WGS sequence"/>
</dbReference>
<dbReference type="AlphaFoldDB" id="A0A367CGW9"/>
<sequence length="189" mass="21997">MLDKQVPYAEIWMVRSIDTEVPSVPLADGYHFEYYQPGDESDWVRIECAVGEFENEKEGHIYFQRSFAPYPEELKKRMLFVVNDLGEKVGTCTAWFKERFDGTYSLFHWLAVVPEHQGKGVAKALTVEILTLFQKAEPQRPIYLHTQTWSHPAIKLYQKLGFSLLSENFDGSENPDYPLAMEVLKRLEK</sequence>
<reference evidence="1 2" key="1">
    <citation type="submission" date="2015-06" db="EMBL/GenBank/DDBJ databases">
        <title>The Genome Sequence of Enterococcus durans 4EA1.</title>
        <authorList>
            <consortium name="The Broad Institute Genomics Platform"/>
            <consortium name="The Broad Institute Genome Sequencing Center for Infectious Disease"/>
            <person name="Earl A.M."/>
            <person name="Van Tyne D."/>
            <person name="Lebreton F."/>
            <person name="Saavedra J.T."/>
            <person name="Gilmore M.S."/>
            <person name="Manson Mcguire A."/>
            <person name="Clock S."/>
            <person name="Crupain M."/>
            <person name="Rangan U."/>
            <person name="Young S."/>
            <person name="Abouelleil A."/>
            <person name="Cao P."/>
            <person name="Chapman S.B."/>
            <person name="Griggs A."/>
            <person name="Priest M."/>
            <person name="Shea T."/>
            <person name="Wortman J."/>
            <person name="Nusbaum C."/>
            <person name="Birren B."/>
        </authorList>
    </citation>
    <scope>NUCLEOTIDE SEQUENCE [LARGE SCALE GENOMIC DNA]</scope>
    <source>
        <strain evidence="1 2">4EA1</strain>
    </source>
</reference>
<dbReference type="STRING" id="53345.LIU_04840"/>
<dbReference type="RefSeq" id="WP_113845359.1">
    <property type="nucleotide sequence ID" value="NZ_CAXUDG010000020.1"/>
</dbReference>
<name>A0A367CGW9_9ENTE</name>
<comment type="caution">
    <text evidence="1">The sequence shown here is derived from an EMBL/GenBank/DDBJ whole genome shotgun (WGS) entry which is preliminary data.</text>
</comment>